<evidence type="ECO:0000313" key="2">
    <source>
        <dbReference type="EMBL" id="TDC09709.1"/>
    </source>
</evidence>
<accession>A0A4R4NKM3</accession>
<dbReference type="RefSeq" id="WP_132330857.1">
    <property type="nucleotide sequence ID" value="NZ_SMJZ01000015.1"/>
</dbReference>
<gene>
    <name evidence="2" type="ORF">E1267_06670</name>
</gene>
<sequence>MKQGMWRMVLGLGGSLLLGAGLMVGTAAPATAAGCSGTHLDNWSITGGYIAVYYNSSTGKNCAMTYTNKPGKKQYIRVDISASGGGSQTDKGSYTTYAGPVSVSAKGKCISFAGQVGSGRPLEGVTDVYCD</sequence>
<evidence type="ECO:0008006" key="4">
    <source>
        <dbReference type="Google" id="ProtNLM"/>
    </source>
</evidence>
<reference evidence="2 3" key="1">
    <citation type="submission" date="2019-02" db="EMBL/GenBank/DDBJ databases">
        <title>Draft genome sequences of novel Actinobacteria.</title>
        <authorList>
            <person name="Sahin N."/>
            <person name="Ay H."/>
            <person name="Saygin H."/>
        </authorList>
    </citation>
    <scope>NUCLEOTIDE SEQUENCE [LARGE SCALE GENOMIC DNA]</scope>
    <source>
        <strain evidence="2 3">KC201</strain>
    </source>
</reference>
<dbReference type="EMBL" id="SMJZ01000015">
    <property type="protein sequence ID" value="TDC09709.1"/>
    <property type="molecule type" value="Genomic_DNA"/>
</dbReference>
<keyword evidence="3" id="KW-1185">Reference proteome</keyword>
<proteinExistence type="predicted"/>
<dbReference type="PROSITE" id="PS51257">
    <property type="entry name" value="PROKAR_LIPOPROTEIN"/>
    <property type="match status" value="1"/>
</dbReference>
<feature type="signal peptide" evidence="1">
    <location>
        <begin position="1"/>
        <end position="32"/>
    </location>
</feature>
<keyword evidence="1" id="KW-0732">Signal</keyword>
<dbReference type="OrthoDB" id="1099523at2"/>
<dbReference type="AlphaFoldDB" id="A0A4R4NKM3"/>
<feature type="chain" id="PRO_5020932094" description="Spore-associated protein A" evidence="1">
    <location>
        <begin position="33"/>
        <end position="131"/>
    </location>
</feature>
<organism evidence="2 3">
    <name type="scientific">Nonomuraea longispora</name>
    <dbReference type="NCBI Taxonomy" id="1848320"/>
    <lineage>
        <taxon>Bacteria</taxon>
        <taxon>Bacillati</taxon>
        <taxon>Actinomycetota</taxon>
        <taxon>Actinomycetes</taxon>
        <taxon>Streptosporangiales</taxon>
        <taxon>Streptosporangiaceae</taxon>
        <taxon>Nonomuraea</taxon>
    </lineage>
</organism>
<dbReference type="Proteomes" id="UP000295157">
    <property type="component" value="Unassembled WGS sequence"/>
</dbReference>
<protein>
    <recommendedName>
        <fullName evidence="4">Spore-associated protein A</fullName>
    </recommendedName>
</protein>
<evidence type="ECO:0000313" key="3">
    <source>
        <dbReference type="Proteomes" id="UP000295157"/>
    </source>
</evidence>
<name>A0A4R4NKM3_9ACTN</name>
<evidence type="ECO:0000256" key="1">
    <source>
        <dbReference type="SAM" id="SignalP"/>
    </source>
</evidence>
<comment type="caution">
    <text evidence="2">The sequence shown here is derived from an EMBL/GenBank/DDBJ whole genome shotgun (WGS) entry which is preliminary data.</text>
</comment>